<dbReference type="RefSeq" id="WP_259314431.1">
    <property type="nucleotide sequence ID" value="NZ_CP087164.1"/>
</dbReference>
<dbReference type="Pfam" id="PF09723">
    <property type="entry name" value="Zn_ribbon_8"/>
    <property type="match status" value="1"/>
</dbReference>
<evidence type="ECO:0000313" key="4">
    <source>
        <dbReference type="Proteomes" id="UP001162834"/>
    </source>
</evidence>
<sequence length="93" mass="10000">MPIYAFRCEGCGTFDLAREVAAAGASADCPHCGEPARRVFTPPGLVRLTKPVRGLLDLEEKSADVPDVVTQMRGRPMPQAHAHGPTPPWVLAH</sequence>
<dbReference type="NCBIfam" id="TIGR02605">
    <property type="entry name" value="CxxC_CxxC_SSSS"/>
    <property type="match status" value="1"/>
</dbReference>
<proteinExistence type="predicted"/>
<evidence type="ECO:0000259" key="2">
    <source>
        <dbReference type="SMART" id="SM00834"/>
    </source>
</evidence>
<dbReference type="KEGG" id="sbae:DSM104329_01148"/>
<dbReference type="InterPro" id="IPR013429">
    <property type="entry name" value="Regulatory_FmdB_Zinc_ribbon"/>
</dbReference>
<evidence type="ECO:0000313" key="3">
    <source>
        <dbReference type="EMBL" id="UGS34766.1"/>
    </source>
</evidence>
<dbReference type="AlphaFoldDB" id="A0A9E6XUR2"/>
<feature type="region of interest" description="Disordered" evidence="1">
    <location>
        <begin position="74"/>
        <end position="93"/>
    </location>
</feature>
<dbReference type="EMBL" id="CP087164">
    <property type="protein sequence ID" value="UGS34766.1"/>
    <property type="molecule type" value="Genomic_DNA"/>
</dbReference>
<reference evidence="3" key="1">
    <citation type="journal article" date="2022" name="Int. J. Syst. Evol. Microbiol.">
        <title>Pseudomonas aegrilactucae sp. nov. and Pseudomonas morbosilactucae sp. nov., pathogens causing bacterial rot of lettuce in Japan.</title>
        <authorList>
            <person name="Sawada H."/>
            <person name="Fujikawa T."/>
            <person name="Satou M."/>
        </authorList>
    </citation>
    <scope>NUCLEOTIDE SEQUENCE</scope>
    <source>
        <strain evidence="3">0166_1</strain>
    </source>
</reference>
<dbReference type="SMART" id="SM00834">
    <property type="entry name" value="CxxC_CXXC_SSSS"/>
    <property type="match status" value="1"/>
</dbReference>
<organism evidence="3 4">
    <name type="scientific">Capillimicrobium parvum</name>
    <dbReference type="NCBI Taxonomy" id="2884022"/>
    <lineage>
        <taxon>Bacteria</taxon>
        <taxon>Bacillati</taxon>
        <taxon>Actinomycetota</taxon>
        <taxon>Thermoleophilia</taxon>
        <taxon>Solirubrobacterales</taxon>
        <taxon>Capillimicrobiaceae</taxon>
        <taxon>Capillimicrobium</taxon>
    </lineage>
</organism>
<dbReference type="Proteomes" id="UP001162834">
    <property type="component" value="Chromosome"/>
</dbReference>
<name>A0A9E6XUR2_9ACTN</name>
<protein>
    <recommendedName>
        <fullName evidence="2">Putative regulatory protein FmdB zinc ribbon domain-containing protein</fullName>
    </recommendedName>
</protein>
<accession>A0A9E6XUR2</accession>
<evidence type="ECO:0000256" key="1">
    <source>
        <dbReference type="SAM" id="MobiDB-lite"/>
    </source>
</evidence>
<keyword evidence="4" id="KW-1185">Reference proteome</keyword>
<gene>
    <name evidence="3" type="ORF">DSM104329_01148</name>
</gene>
<feature type="domain" description="Putative regulatory protein FmdB zinc ribbon" evidence="2">
    <location>
        <begin position="1"/>
        <end position="41"/>
    </location>
</feature>